<dbReference type="Pfam" id="PF04108">
    <property type="entry name" value="ATG17_like"/>
    <property type="match status" value="1"/>
</dbReference>
<evidence type="ECO:0000259" key="7">
    <source>
        <dbReference type="Pfam" id="PF04108"/>
    </source>
</evidence>
<accession>A0A1E4SWD4</accession>
<organism evidence="8 9">
    <name type="scientific">[Candida] arabinofermentans NRRL YB-2248</name>
    <dbReference type="NCBI Taxonomy" id="983967"/>
    <lineage>
        <taxon>Eukaryota</taxon>
        <taxon>Fungi</taxon>
        <taxon>Dikarya</taxon>
        <taxon>Ascomycota</taxon>
        <taxon>Saccharomycotina</taxon>
        <taxon>Pichiomycetes</taxon>
        <taxon>Pichiales</taxon>
        <taxon>Pichiaceae</taxon>
        <taxon>Ogataea</taxon>
        <taxon>Ogataea/Candida clade</taxon>
    </lineage>
</organism>
<evidence type="ECO:0000256" key="5">
    <source>
        <dbReference type="ARBA" id="ARBA00023136"/>
    </source>
</evidence>
<dbReference type="Proteomes" id="UP000094801">
    <property type="component" value="Unassembled WGS sequence"/>
</dbReference>
<sequence>MSVPNDISYWVKDAHLQLTEAQLVCNEANKYITSTLEKLATREDKLPRLIYYLDSTRQQLRLLGIVKDSLDLILNEILDKKTTLKNRINLDMEKLSHSIKLLKSTKIDKSFNRPELTLFEFISEVELNNLFNEINNNLKETDELIKNNRTDALLIRLHSDLDNLNKEFNILDNQFFDSKFDDLNNVDDPVNKLLSINNELEVDMVSILESFNNHYDQCLKGDLIMRNPQIDISEKKQLIDILENDVIELPHVLEFLNNDCEIIIKNCKEITNIIKSFEVFYDKIETFLKDMQKYGELRLTNQLDEFISINSNLNAKLSKSEEYKHSITQYIHDFNSFLVAYYSLILELDRRSTLNNKINNMIDKFQLSLSTLIDDDFSKRIDFLNTNGDFLPQNLIDLNIINKEIPKIDINFQAEELPSLSDECVAQAKKFMNNYHTNQFR</sequence>
<comment type="subcellular location">
    <subcellularLocation>
        <location evidence="6">Cytoplasm</location>
    </subcellularLocation>
    <subcellularLocation>
        <location evidence="6">Preautophagosomal structure membrane</location>
        <topology evidence="6">Peripheral membrane protein</topology>
    </subcellularLocation>
</comment>
<dbReference type="GO" id="GO:1990316">
    <property type="term" value="C:Atg1/ULK1 kinase complex"/>
    <property type="evidence" value="ECO:0007669"/>
    <property type="project" value="TreeGrafter"/>
</dbReference>
<dbReference type="GO" id="GO:0030295">
    <property type="term" value="F:protein kinase activator activity"/>
    <property type="evidence" value="ECO:0007669"/>
    <property type="project" value="TreeGrafter"/>
</dbReference>
<dbReference type="InterPro" id="IPR045326">
    <property type="entry name" value="ATG17-like_dom"/>
</dbReference>
<dbReference type="GO" id="GO:0000045">
    <property type="term" value="P:autophagosome assembly"/>
    <property type="evidence" value="ECO:0007669"/>
    <property type="project" value="TreeGrafter"/>
</dbReference>
<keyword evidence="9" id="KW-1185">Reference proteome</keyword>
<evidence type="ECO:0000256" key="1">
    <source>
        <dbReference type="ARBA" id="ARBA00006259"/>
    </source>
</evidence>
<evidence type="ECO:0000313" key="8">
    <source>
        <dbReference type="EMBL" id="ODV83787.1"/>
    </source>
</evidence>
<feature type="domain" description="Autophagy protein ATG17-like" evidence="7">
    <location>
        <begin position="18"/>
        <end position="391"/>
    </location>
</feature>
<keyword evidence="4 6" id="KW-0072">Autophagy</keyword>
<name>A0A1E4SWD4_9ASCO</name>
<keyword evidence="3 6" id="KW-0963">Cytoplasm</keyword>
<evidence type="ECO:0000256" key="2">
    <source>
        <dbReference type="ARBA" id="ARBA00013806"/>
    </source>
</evidence>
<dbReference type="GO" id="GO:0060090">
    <property type="term" value="F:molecular adaptor activity"/>
    <property type="evidence" value="ECO:0007669"/>
    <property type="project" value="TreeGrafter"/>
</dbReference>
<dbReference type="InterPro" id="IPR007240">
    <property type="entry name" value="Atg17"/>
</dbReference>
<dbReference type="PANTHER" id="PTHR28005:SF1">
    <property type="entry name" value="AUTOPHAGY-RELATED PROTEIN 17"/>
    <property type="match status" value="1"/>
</dbReference>
<evidence type="ECO:0000256" key="3">
    <source>
        <dbReference type="ARBA" id="ARBA00022490"/>
    </source>
</evidence>
<evidence type="ECO:0000256" key="6">
    <source>
        <dbReference type="RuleBase" id="RU368080"/>
    </source>
</evidence>
<comment type="similarity">
    <text evidence="1 6">Belongs to the ATG17 family.</text>
</comment>
<gene>
    <name evidence="8" type="ORF">CANARDRAFT_29764</name>
</gene>
<dbReference type="GO" id="GO:0000422">
    <property type="term" value="P:autophagy of mitochondrion"/>
    <property type="evidence" value="ECO:0007669"/>
    <property type="project" value="TreeGrafter"/>
</dbReference>
<protein>
    <recommendedName>
        <fullName evidence="2 6">Autophagy-related protein 17</fullName>
    </recommendedName>
</protein>
<evidence type="ECO:0000313" key="9">
    <source>
        <dbReference type="Proteomes" id="UP000094801"/>
    </source>
</evidence>
<reference evidence="9" key="1">
    <citation type="submission" date="2016-04" db="EMBL/GenBank/DDBJ databases">
        <title>Comparative genomics of biotechnologically important yeasts.</title>
        <authorList>
            <consortium name="DOE Joint Genome Institute"/>
            <person name="Riley R."/>
            <person name="Haridas S."/>
            <person name="Wolfe K.H."/>
            <person name="Lopes M.R."/>
            <person name="Hittinger C.T."/>
            <person name="Goker M."/>
            <person name="Salamov A."/>
            <person name="Wisecaver J."/>
            <person name="Long T.M."/>
            <person name="Aerts A.L."/>
            <person name="Barry K."/>
            <person name="Choi C."/>
            <person name="Clum A."/>
            <person name="Coughlan A.Y."/>
            <person name="Deshpande S."/>
            <person name="Douglass A.P."/>
            <person name="Hanson S.J."/>
            <person name="Klenk H.-P."/>
            <person name="Labutti K."/>
            <person name="Lapidus A."/>
            <person name="Lindquist E."/>
            <person name="Lipzen A."/>
            <person name="Meier-Kolthoff J.P."/>
            <person name="Ohm R.A."/>
            <person name="Otillar R.P."/>
            <person name="Pangilinan J."/>
            <person name="Peng Y."/>
            <person name="Rokas A."/>
            <person name="Rosa C.A."/>
            <person name="Scheuner C."/>
            <person name="Sibirny A.A."/>
            <person name="Slot J.C."/>
            <person name="Stielow J.B."/>
            <person name="Sun H."/>
            <person name="Kurtzman C.P."/>
            <person name="Blackwell M."/>
            <person name="Grigoriev I.V."/>
            <person name="Jeffries T.W."/>
        </authorList>
    </citation>
    <scope>NUCLEOTIDE SEQUENCE [LARGE SCALE GENOMIC DNA]</scope>
    <source>
        <strain evidence="9">NRRL YB-2248</strain>
    </source>
</reference>
<dbReference type="OrthoDB" id="1937984at2759"/>
<dbReference type="GO" id="GO:0034727">
    <property type="term" value="P:piecemeal microautophagy of the nucleus"/>
    <property type="evidence" value="ECO:0007669"/>
    <property type="project" value="TreeGrafter"/>
</dbReference>
<dbReference type="PANTHER" id="PTHR28005">
    <property type="entry name" value="AUTOPHAGY-RELATED PROTEIN 17"/>
    <property type="match status" value="1"/>
</dbReference>
<dbReference type="EMBL" id="KV453861">
    <property type="protein sequence ID" value="ODV83787.1"/>
    <property type="molecule type" value="Genomic_DNA"/>
</dbReference>
<dbReference type="STRING" id="983967.A0A1E4SWD4"/>
<dbReference type="AlphaFoldDB" id="A0A1E4SWD4"/>
<proteinExistence type="inferred from homology"/>
<comment type="function">
    <text evidence="6">Autophagy-specific protein that functions in response to autophagy-inducing signals as a scaffold to recruit other ATG proteins to organize preautophagosomal structure (PAS) formation. Modulates the timing and magnitude of the autophagy response, such as the size of the sequestering vesicles. Plays particularly a role in pexophagy and nucleophagy.</text>
</comment>
<evidence type="ECO:0000256" key="4">
    <source>
        <dbReference type="ARBA" id="ARBA00023006"/>
    </source>
</evidence>
<dbReference type="GO" id="GO:0034045">
    <property type="term" value="C:phagophore assembly site membrane"/>
    <property type="evidence" value="ECO:0007669"/>
    <property type="project" value="UniProtKB-SubCell"/>
</dbReference>
<keyword evidence="5" id="KW-0472">Membrane</keyword>